<evidence type="ECO:0000259" key="9">
    <source>
        <dbReference type="PROSITE" id="PS50850"/>
    </source>
</evidence>
<dbReference type="GO" id="GO:0005886">
    <property type="term" value="C:plasma membrane"/>
    <property type="evidence" value="ECO:0007669"/>
    <property type="project" value="UniProtKB-SubCell"/>
</dbReference>
<feature type="transmembrane region" description="Helical" evidence="8">
    <location>
        <begin position="426"/>
        <end position="450"/>
    </location>
</feature>
<dbReference type="CDD" id="cd17502">
    <property type="entry name" value="MFS_Azr1_MDR_like"/>
    <property type="match status" value="1"/>
</dbReference>
<dbReference type="InterPro" id="IPR036259">
    <property type="entry name" value="MFS_trans_sf"/>
</dbReference>
<dbReference type="Proteomes" id="UP000242875">
    <property type="component" value="Unassembled WGS sequence"/>
</dbReference>
<keyword evidence="2" id="KW-0813">Transport</keyword>
<keyword evidence="11" id="KW-1185">Reference proteome</keyword>
<feature type="transmembrane region" description="Helical" evidence="8">
    <location>
        <begin position="298"/>
        <end position="319"/>
    </location>
</feature>
<dbReference type="EMBL" id="MVBO01000003">
    <property type="protein sequence ID" value="OZJ06479.1"/>
    <property type="molecule type" value="Genomic_DNA"/>
</dbReference>
<sequence>MATEDQVKLPDVGPDSMEDKASSDKRTVTVGPRGTEKVLLLLGLILATFCGSMNATVVSTALPRIASDMNALDKMTWVATAYLLTFNAFQPLYGKFSDIFGRKPTILFAILVFLLSSVGCALSTNIIMLIVFRALQGMGGAGVISLVMIIIADIFSLEERPKYQAAATGAFGLASVIGPLIGGAFVDKLTWRYDFWLNPMVGGVALIFIFFFLKLKRKRVPVKENLKRIDYFGTLAEIATIVCLLLPLNWGGSTYAWNSGIVIGLLVASVVLFAAFVCIERYVAVEPVVPPRVFRKAVVSLVFLCQFTVGIGFLGMLYFAPLFFQVTYGVDSTASGIRLIPFMLGLVVASIISSALLTVIGYYQPFIIFGSALIVVGFGLFYTLDESSSLGKQIGYILIVGLGLGNVLQMNTLVVQAISEARDIAVVTALCQFMNSMGGALGVAIFGSVFSNKLSQNLQALNPQVLEEARQYNFTASYTALWQLPENIRPILIHQYVDALHRVFLVGIPVTGIAFLASFFIRTPSIRTLYKQTPKNASKESEESV</sequence>
<comment type="subcellular location">
    <subcellularLocation>
        <location evidence="1">Cell membrane</location>
        <topology evidence="1">Multi-pass membrane protein</topology>
    </subcellularLocation>
</comment>
<evidence type="ECO:0000256" key="5">
    <source>
        <dbReference type="ARBA" id="ARBA00022989"/>
    </source>
</evidence>
<dbReference type="Gene3D" id="1.20.1720.10">
    <property type="entry name" value="Multidrug resistance protein D"/>
    <property type="match status" value="1"/>
</dbReference>
<feature type="transmembrane region" description="Helical" evidence="8">
    <location>
        <begin position="366"/>
        <end position="384"/>
    </location>
</feature>
<evidence type="ECO:0000256" key="4">
    <source>
        <dbReference type="ARBA" id="ARBA00022692"/>
    </source>
</evidence>
<keyword evidence="6 8" id="KW-0472">Membrane</keyword>
<evidence type="ECO:0000313" key="11">
    <source>
        <dbReference type="Proteomes" id="UP000242875"/>
    </source>
</evidence>
<keyword evidence="3" id="KW-1003">Cell membrane</keyword>
<dbReference type="PRINTS" id="PR01036">
    <property type="entry name" value="TCRTETB"/>
</dbReference>
<dbReference type="PROSITE" id="PS50850">
    <property type="entry name" value="MFS"/>
    <property type="match status" value="1"/>
</dbReference>
<evidence type="ECO:0000256" key="1">
    <source>
        <dbReference type="ARBA" id="ARBA00004651"/>
    </source>
</evidence>
<comment type="caution">
    <text evidence="10">The sequence shown here is derived from an EMBL/GenBank/DDBJ whole genome shotgun (WGS) entry which is preliminary data.</text>
</comment>
<dbReference type="OrthoDB" id="10021397at2759"/>
<protein>
    <recommendedName>
        <fullName evidence="9">Major facilitator superfamily (MFS) profile domain-containing protein</fullName>
    </recommendedName>
</protein>
<dbReference type="PANTHER" id="PTHR23501:SF197">
    <property type="entry name" value="COMD"/>
    <property type="match status" value="1"/>
</dbReference>
<feature type="transmembrane region" description="Helical" evidence="8">
    <location>
        <begin position="229"/>
        <end position="250"/>
    </location>
</feature>
<evidence type="ECO:0000256" key="3">
    <source>
        <dbReference type="ARBA" id="ARBA00022475"/>
    </source>
</evidence>
<feature type="transmembrane region" description="Helical" evidence="8">
    <location>
        <begin position="138"/>
        <end position="156"/>
    </location>
</feature>
<feature type="transmembrane region" description="Helical" evidence="8">
    <location>
        <begin position="339"/>
        <end position="359"/>
    </location>
</feature>
<feature type="compositionally biased region" description="Basic and acidic residues" evidence="7">
    <location>
        <begin position="17"/>
        <end position="27"/>
    </location>
</feature>
<dbReference type="AlphaFoldDB" id="A0A261Y7A6"/>
<feature type="transmembrane region" description="Helical" evidence="8">
    <location>
        <begin position="499"/>
        <end position="521"/>
    </location>
</feature>
<dbReference type="FunFam" id="1.20.1720.10:FF:000004">
    <property type="entry name" value="EmrB/QacA family drug resistance transporter"/>
    <property type="match status" value="1"/>
</dbReference>
<evidence type="ECO:0000256" key="7">
    <source>
        <dbReference type="SAM" id="MobiDB-lite"/>
    </source>
</evidence>
<feature type="domain" description="Major facilitator superfamily (MFS) profile" evidence="9">
    <location>
        <begin position="40"/>
        <end position="526"/>
    </location>
</feature>
<feature type="transmembrane region" description="Helical" evidence="8">
    <location>
        <begin position="106"/>
        <end position="132"/>
    </location>
</feature>
<accession>A0A261Y7A6</accession>
<feature type="transmembrane region" description="Helical" evidence="8">
    <location>
        <begin position="75"/>
        <end position="94"/>
    </location>
</feature>
<dbReference type="SUPFAM" id="SSF103473">
    <property type="entry name" value="MFS general substrate transporter"/>
    <property type="match status" value="1"/>
</dbReference>
<proteinExistence type="predicted"/>
<evidence type="ECO:0000313" key="10">
    <source>
        <dbReference type="EMBL" id="OZJ06479.1"/>
    </source>
</evidence>
<dbReference type="InterPro" id="IPR020846">
    <property type="entry name" value="MFS_dom"/>
</dbReference>
<feature type="transmembrane region" description="Helical" evidence="8">
    <location>
        <begin position="38"/>
        <end position="63"/>
    </location>
</feature>
<dbReference type="Pfam" id="PF07690">
    <property type="entry name" value="MFS_1"/>
    <property type="match status" value="1"/>
</dbReference>
<evidence type="ECO:0000256" key="8">
    <source>
        <dbReference type="SAM" id="Phobius"/>
    </source>
</evidence>
<feature type="transmembrane region" description="Helical" evidence="8">
    <location>
        <begin position="256"/>
        <end position="277"/>
    </location>
</feature>
<evidence type="ECO:0000256" key="6">
    <source>
        <dbReference type="ARBA" id="ARBA00023136"/>
    </source>
</evidence>
<reference evidence="10 11" key="1">
    <citation type="journal article" date="2017" name="Mycologia">
        <title>Bifiguratus adelaidae, gen. et sp. nov., a new member of Mucoromycotina in endophytic and soil-dwelling habitats.</title>
        <authorList>
            <person name="Torres-Cruz T.J."/>
            <person name="Billingsley Tobias T.L."/>
            <person name="Almatruk M."/>
            <person name="Hesse C."/>
            <person name="Kuske C.R."/>
            <person name="Desiro A."/>
            <person name="Benucci G.M."/>
            <person name="Bonito G."/>
            <person name="Stajich J.E."/>
            <person name="Dunlap C."/>
            <person name="Arnold A.E."/>
            <person name="Porras-Alfaro A."/>
        </authorList>
    </citation>
    <scope>NUCLEOTIDE SEQUENCE [LARGE SCALE GENOMIC DNA]</scope>
    <source>
        <strain evidence="10 11">AZ0501</strain>
    </source>
</reference>
<evidence type="ECO:0000256" key="2">
    <source>
        <dbReference type="ARBA" id="ARBA00022448"/>
    </source>
</evidence>
<dbReference type="GO" id="GO:0022857">
    <property type="term" value="F:transmembrane transporter activity"/>
    <property type="evidence" value="ECO:0007669"/>
    <property type="project" value="InterPro"/>
</dbReference>
<dbReference type="PANTHER" id="PTHR23501">
    <property type="entry name" value="MAJOR FACILITATOR SUPERFAMILY"/>
    <property type="match status" value="1"/>
</dbReference>
<keyword evidence="4 8" id="KW-0812">Transmembrane</keyword>
<keyword evidence="5 8" id="KW-1133">Transmembrane helix</keyword>
<dbReference type="Gene3D" id="1.20.1250.20">
    <property type="entry name" value="MFS general substrate transporter like domains"/>
    <property type="match status" value="1"/>
</dbReference>
<gene>
    <name evidence="10" type="ORF">BZG36_00571</name>
</gene>
<name>A0A261Y7A6_9FUNG</name>
<dbReference type="InterPro" id="IPR011701">
    <property type="entry name" value="MFS"/>
</dbReference>
<feature type="transmembrane region" description="Helical" evidence="8">
    <location>
        <begin position="396"/>
        <end position="414"/>
    </location>
</feature>
<feature type="transmembrane region" description="Helical" evidence="8">
    <location>
        <begin position="195"/>
        <end position="213"/>
    </location>
</feature>
<organism evidence="10 11">
    <name type="scientific">Bifiguratus adelaidae</name>
    <dbReference type="NCBI Taxonomy" id="1938954"/>
    <lineage>
        <taxon>Eukaryota</taxon>
        <taxon>Fungi</taxon>
        <taxon>Fungi incertae sedis</taxon>
        <taxon>Mucoromycota</taxon>
        <taxon>Mucoromycotina</taxon>
        <taxon>Endogonomycetes</taxon>
        <taxon>Endogonales</taxon>
        <taxon>Endogonales incertae sedis</taxon>
        <taxon>Bifiguratus</taxon>
    </lineage>
</organism>
<feature type="region of interest" description="Disordered" evidence="7">
    <location>
        <begin position="1"/>
        <end position="29"/>
    </location>
</feature>
<feature type="transmembrane region" description="Helical" evidence="8">
    <location>
        <begin position="163"/>
        <end position="183"/>
    </location>
</feature>